<evidence type="ECO:0000256" key="7">
    <source>
        <dbReference type="ARBA" id="ARBA00022842"/>
    </source>
</evidence>
<dbReference type="PANTHER" id="PTHR11136:SF0">
    <property type="entry name" value="DIHYDROFOLATE SYNTHETASE-RELATED"/>
    <property type="match status" value="1"/>
</dbReference>
<proteinExistence type="inferred from homology"/>
<dbReference type="PANTHER" id="PTHR11136">
    <property type="entry name" value="FOLYLPOLYGLUTAMATE SYNTHASE-RELATED"/>
    <property type="match status" value="1"/>
</dbReference>
<dbReference type="RefSeq" id="WP_147599228.1">
    <property type="nucleotide sequence ID" value="NZ_BAABXP010000003.1"/>
</dbReference>
<dbReference type="Gene3D" id="3.40.1190.10">
    <property type="entry name" value="Mur-like, catalytic domain"/>
    <property type="match status" value="1"/>
</dbReference>
<accession>A0ABV2M7P2</accession>
<keyword evidence="5 10" id="KW-0547">Nucleotide-binding</keyword>
<dbReference type="SUPFAM" id="SSF53244">
    <property type="entry name" value="MurD-like peptide ligases, peptide-binding domain"/>
    <property type="match status" value="1"/>
</dbReference>
<dbReference type="InterPro" id="IPR018109">
    <property type="entry name" value="Folylpolyglutamate_synth_CS"/>
</dbReference>
<evidence type="ECO:0000256" key="3">
    <source>
        <dbReference type="ARBA" id="ARBA00022598"/>
    </source>
</evidence>
<comment type="caution">
    <text evidence="13">The sequence shown here is derived from an EMBL/GenBank/DDBJ whole genome shotgun (WGS) entry which is preliminary data.</text>
</comment>
<evidence type="ECO:0000259" key="12">
    <source>
        <dbReference type="Pfam" id="PF08245"/>
    </source>
</evidence>
<evidence type="ECO:0000259" key="11">
    <source>
        <dbReference type="Pfam" id="PF02875"/>
    </source>
</evidence>
<evidence type="ECO:0000256" key="10">
    <source>
        <dbReference type="PIRNR" id="PIRNR001563"/>
    </source>
</evidence>
<dbReference type="Pfam" id="PF08245">
    <property type="entry name" value="Mur_ligase_M"/>
    <property type="match status" value="1"/>
</dbReference>
<evidence type="ECO:0000313" key="14">
    <source>
        <dbReference type="Proteomes" id="UP001549106"/>
    </source>
</evidence>
<dbReference type="PIRSF" id="PIRSF001563">
    <property type="entry name" value="Folylpolyglu_synth"/>
    <property type="match status" value="1"/>
</dbReference>
<dbReference type="NCBIfam" id="TIGR01499">
    <property type="entry name" value="folC"/>
    <property type="match status" value="1"/>
</dbReference>
<dbReference type="Gene3D" id="3.90.190.20">
    <property type="entry name" value="Mur ligase, C-terminal domain"/>
    <property type="match status" value="1"/>
</dbReference>
<evidence type="ECO:0000256" key="6">
    <source>
        <dbReference type="ARBA" id="ARBA00022840"/>
    </source>
</evidence>
<dbReference type="InterPro" id="IPR004101">
    <property type="entry name" value="Mur_ligase_C"/>
</dbReference>
<keyword evidence="7" id="KW-0460">Magnesium</keyword>
<feature type="domain" description="Mur ligase central" evidence="12">
    <location>
        <begin position="44"/>
        <end position="266"/>
    </location>
</feature>
<keyword evidence="14" id="KW-1185">Reference proteome</keyword>
<dbReference type="InterPro" id="IPR001645">
    <property type="entry name" value="Folylpolyglutamate_synth"/>
</dbReference>
<evidence type="ECO:0000256" key="2">
    <source>
        <dbReference type="ARBA" id="ARBA00013025"/>
    </source>
</evidence>
<comment type="catalytic activity">
    <reaction evidence="9">
        <text>(6S)-5,6,7,8-tetrahydrofolyl-(gamma-L-Glu)(n) + L-glutamate + ATP = (6S)-5,6,7,8-tetrahydrofolyl-(gamma-L-Glu)(n+1) + ADP + phosphate + H(+)</text>
        <dbReference type="Rhea" id="RHEA:10580"/>
        <dbReference type="Rhea" id="RHEA-COMP:14738"/>
        <dbReference type="Rhea" id="RHEA-COMP:14740"/>
        <dbReference type="ChEBI" id="CHEBI:15378"/>
        <dbReference type="ChEBI" id="CHEBI:29985"/>
        <dbReference type="ChEBI" id="CHEBI:30616"/>
        <dbReference type="ChEBI" id="CHEBI:43474"/>
        <dbReference type="ChEBI" id="CHEBI:141005"/>
        <dbReference type="ChEBI" id="CHEBI:456216"/>
        <dbReference type="EC" id="6.3.2.17"/>
    </reaction>
</comment>
<feature type="domain" description="Mur ligase C-terminal" evidence="11">
    <location>
        <begin position="293"/>
        <end position="413"/>
    </location>
</feature>
<dbReference type="EMBL" id="JBEPMJ010000022">
    <property type="protein sequence ID" value="MET3751438.1"/>
    <property type="molecule type" value="Genomic_DNA"/>
</dbReference>
<dbReference type="InterPro" id="IPR036615">
    <property type="entry name" value="Mur_ligase_C_dom_sf"/>
</dbReference>
<sequence>MNYEEARNYLDQVSKGGSVLGLDNMRELLNRLRNPQDRLKFIHIAGTNGKGSVLAYLSTILIEAGYRTGRYISPVLFSYREKIQVDEKMIGREDLARLTAAVKEAAEDMKKTHTGEPTIFEVETALAFLYFAEQNCDIVVLETGLGGALDATNVITTSVLEVIASVSMDHMDFLGDTLDKIALQKAGIIKPHTRVVSALQKPEAMKVIEETCRKQECVLHTADPGQVTDVSHSYDRQKFSYKQWKDMEISLMGSYQLTNAALALEAVDSLRNLGYRLEDQAVYQGMKRAVWRGRFTVISREPVIVMDGAHNPAAAEELRKSLELYFPDKKLFYIFGMFQDKDYEKVTEITAPFADHIITVETPDNPRALSAKKLKAEVEKINPSVEAAESIRSAVRKTMEQAQEEDVIVIFGSLSFLGEAELAVSRYKKEEEI</sequence>
<dbReference type="GO" id="GO:0008841">
    <property type="term" value="F:dihydrofolate synthase activity"/>
    <property type="evidence" value="ECO:0007669"/>
    <property type="project" value="UniProtKB-EC"/>
</dbReference>
<dbReference type="InterPro" id="IPR013221">
    <property type="entry name" value="Mur_ligase_cen"/>
</dbReference>
<evidence type="ECO:0000256" key="8">
    <source>
        <dbReference type="ARBA" id="ARBA00030592"/>
    </source>
</evidence>
<dbReference type="GO" id="GO:0004326">
    <property type="term" value="F:tetrahydrofolylpolyglutamate synthase activity"/>
    <property type="evidence" value="ECO:0007669"/>
    <property type="project" value="UniProtKB-EC"/>
</dbReference>
<keyword evidence="6 10" id="KW-0067">ATP-binding</keyword>
<comment type="similarity">
    <text evidence="1 10">Belongs to the folylpolyglutamate synthase family.</text>
</comment>
<dbReference type="PROSITE" id="PS01011">
    <property type="entry name" value="FOLYLPOLYGLU_SYNT_1"/>
    <property type="match status" value="1"/>
</dbReference>
<name>A0ABV2M7P2_9FIRM</name>
<dbReference type="EC" id="6.3.2.17" evidence="2"/>
<gene>
    <name evidence="13" type="ORF">ABID24_002697</name>
</gene>
<protein>
    <recommendedName>
        <fullName evidence="2">tetrahydrofolate synthase</fullName>
        <ecNumber evidence="2">6.3.2.17</ecNumber>
    </recommendedName>
    <alternativeName>
        <fullName evidence="8">Tetrahydrofolylpolyglutamate synthase</fullName>
    </alternativeName>
</protein>
<organism evidence="13 14">
    <name type="scientific">Blautia caecimuris</name>
    <dbReference type="NCBI Taxonomy" id="1796615"/>
    <lineage>
        <taxon>Bacteria</taxon>
        <taxon>Bacillati</taxon>
        <taxon>Bacillota</taxon>
        <taxon>Clostridia</taxon>
        <taxon>Lachnospirales</taxon>
        <taxon>Lachnospiraceae</taxon>
        <taxon>Blautia</taxon>
    </lineage>
</organism>
<evidence type="ECO:0000256" key="4">
    <source>
        <dbReference type="ARBA" id="ARBA00022723"/>
    </source>
</evidence>
<reference evidence="13 14" key="1">
    <citation type="submission" date="2024-06" db="EMBL/GenBank/DDBJ databases">
        <title>Genomic Encyclopedia of Type Strains, Phase IV (KMG-IV): sequencing the most valuable type-strain genomes for metagenomic binning, comparative biology and taxonomic classification.</title>
        <authorList>
            <person name="Goeker M."/>
        </authorList>
    </citation>
    <scope>NUCLEOTIDE SEQUENCE [LARGE SCALE GENOMIC DNA]</scope>
    <source>
        <strain evidence="13 14">DSM 29492</strain>
    </source>
</reference>
<evidence type="ECO:0000256" key="1">
    <source>
        <dbReference type="ARBA" id="ARBA00008276"/>
    </source>
</evidence>
<keyword evidence="3 10" id="KW-0436">Ligase</keyword>
<dbReference type="InterPro" id="IPR036565">
    <property type="entry name" value="Mur-like_cat_sf"/>
</dbReference>
<evidence type="ECO:0000256" key="9">
    <source>
        <dbReference type="ARBA" id="ARBA00047493"/>
    </source>
</evidence>
<dbReference type="PROSITE" id="PS01012">
    <property type="entry name" value="FOLYLPOLYGLU_SYNT_2"/>
    <property type="match status" value="1"/>
</dbReference>
<keyword evidence="4" id="KW-0479">Metal-binding</keyword>
<evidence type="ECO:0000313" key="13">
    <source>
        <dbReference type="EMBL" id="MET3751438.1"/>
    </source>
</evidence>
<evidence type="ECO:0000256" key="5">
    <source>
        <dbReference type="ARBA" id="ARBA00022741"/>
    </source>
</evidence>
<dbReference type="Proteomes" id="UP001549106">
    <property type="component" value="Unassembled WGS sequence"/>
</dbReference>
<dbReference type="Pfam" id="PF02875">
    <property type="entry name" value="Mur_ligase_C"/>
    <property type="match status" value="1"/>
</dbReference>
<dbReference type="SUPFAM" id="SSF53623">
    <property type="entry name" value="MurD-like peptide ligases, catalytic domain"/>
    <property type="match status" value="1"/>
</dbReference>